<evidence type="ECO:0000313" key="3">
    <source>
        <dbReference type="Proteomes" id="UP001218188"/>
    </source>
</evidence>
<evidence type="ECO:0000313" key="2">
    <source>
        <dbReference type="EMBL" id="KAJ7025908.1"/>
    </source>
</evidence>
<dbReference type="AlphaFoldDB" id="A0AAD6SF57"/>
<accession>A0AAD6SF57</accession>
<dbReference type="Pfam" id="PF20703">
    <property type="entry name" value="nSTAND1"/>
    <property type="match status" value="1"/>
</dbReference>
<dbReference type="EMBL" id="JARJCM010000147">
    <property type="protein sequence ID" value="KAJ7025908.1"/>
    <property type="molecule type" value="Genomic_DNA"/>
</dbReference>
<gene>
    <name evidence="2" type="ORF">C8F04DRAFT_967090</name>
</gene>
<sequence>MLPAEPKIFHGRDSELADILKLFNQGTPRIAILGAGGMGKTSLARTVLHHEEITTKYHGNRFFVTCDTASGKAKLASLIGAHLGLKPGKDMTQAVLWHLSSGPANFLILDNLETLWEPVESRNEIEEFLSLLTGIASLALVITMRGAERPAKVQWTRPFLLPLQPLAQDAARKMFIDIADDRHLMKEVDEVLCLTDNMPLSISLLAHLVDMEGCSEVLSRWKTEKTSLISEGYDRRSNLELSISLSLASPRITSVPNSQDLLALLSMLPDGLSDVELKQTKFPIKDILGCKIALLRTALAYTDDHKRLKVLVPVREYMGRLFPPTAQMIRPLFKHFCELLKLYVVYGGKTSAASSVHQISSNFTNIENILQHGLLHGHSDTTDNIYCACDFNKFSRLIRYRVTPLLEEVTYLLPSLWDHQLKVHLICELFQSLKYRSISHPETLMAQALDHLKHFDNPDLECMFSAQPV</sequence>
<dbReference type="SUPFAM" id="SSF52540">
    <property type="entry name" value="P-loop containing nucleoside triphosphate hydrolases"/>
    <property type="match status" value="1"/>
</dbReference>
<evidence type="ECO:0000259" key="1">
    <source>
        <dbReference type="Pfam" id="PF20703"/>
    </source>
</evidence>
<protein>
    <recommendedName>
        <fullName evidence="1">Novel STAND NTPase 1 domain-containing protein</fullName>
    </recommendedName>
</protein>
<feature type="domain" description="Novel STAND NTPase 1" evidence="1">
    <location>
        <begin position="5"/>
        <end position="146"/>
    </location>
</feature>
<keyword evidence="3" id="KW-1185">Reference proteome</keyword>
<dbReference type="Gene3D" id="3.40.50.300">
    <property type="entry name" value="P-loop containing nucleotide triphosphate hydrolases"/>
    <property type="match status" value="1"/>
</dbReference>
<reference evidence="2" key="1">
    <citation type="submission" date="2023-03" db="EMBL/GenBank/DDBJ databases">
        <title>Massive genome expansion in bonnet fungi (Mycena s.s.) driven by repeated elements and novel gene families across ecological guilds.</title>
        <authorList>
            <consortium name="Lawrence Berkeley National Laboratory"/>
            <person name="Harder C.B."/>
            <person name="Miyauchi S."/>
            <person name="Viragh M."/>
            <person name="Kuo A."/>
            <person name="Thoen E."/>
            <person name="Andreopoulos B."/>
            <person name="Lu D."/>
            <person name="Skrede I."/>
            <person name="Drula E."/>
            <person name="Henrissat B."/>
            <person name="Morin E."/>
            <person name="Kohler A."/>
            <person name="Barry K."/>
            <person name="LaButti K."/>
            <person name="Morin E."/>
            <person name="Salamov A."/>
            <person name="Lipzen A."/>
            <person name="Mereny Z."/>
            <person name="Hegedus B."/>
            <person name="Baldrian P."/>
            <person name="Stursova M."/>
            <person name="Weitz H."/>
            <person name="Taylor A."/>
            <person name="Grigoriev I.V."/>
            <person name="Nagy L.G."/>
            <person name="Martin F."/>
            <person name="Kauserud H."/>
        </authorList>
    </citation>
    <scope>NUCLEOTIDE SEQUENCE</scope>
    <source>
        <strain evidence="2">CBHHK200</strain>
    </source>
</reference>
<organism evidence="2 3">
    <name type="scientific">Mycena alexandri</name>
    <dbReference type="NCBI Taxonomy" id="1745969"/>
    <lineage>
        <taxon>Eukaryota</taxon>
        <taxon>Fungi</taxon>
        <taxon>Dikarya</taxon>
        <taxon>Basidiomycota</taxon>
        <taxon>Agaricomycotina</taxon>
        <taxon>Agaricomycetes</taxon>
        <taxon>Agaricomycetidae</taxon>
        <taxon>Agaricales</taxon>
        <taxon>Marasmiineae</taxon>
        <taxon>Mycenaceae</taxon>
        <taxon>Mycena</taxon>
    </lineage>
</organism>
<dbReference type="Proteomes" id="UP001218188">
    <property type="component" value="Unassembled WGS sequence"/>
</dbReference>
<proteinExistence type="predicted"/>
<name>A0AAD6SF57_9AGAR</name>
<dbReference type="InterPro" id="IPR027417">
    <property type="entry name" value="P-loop_NTPase"/>
</dbReference>
<dbReference type="InterPro" id="IPR049052">
    <property type="entry name" value="nSTAND1"/>
</dbReference>
<comment type="caution">
    <text evidence="2">The sequence shown here is derived from an EMBL/GenBank/DDBJ whole genome shotgun (WGS) entry which is preliminary data.</text>
</comment>